<gene>
    <name evidence="1" type="ORF">LBU54_11670</name>
</gene>
<dbReference type="PROSITE" id="PS51257">
    <property type="entry name" value="PROKAR_LIPOPROTEIN"/>
    <property type="match status" value="1"/>
</dbReference>
<proteinExistence type="predicted"/>
<reference evidence="2" key="1">
    <citation type="submission" date="2023-07" db="EMBL/GenBank/DDBJ databases">
        <authorList>
            <person name="Yue Y."/>
        </authorList>
    </citation>
    <scope>NUCLEOTIDE SEQUENCE [LARGE SCALE GENOMIC DNA]</scope>
    <source>
        <strain evidence="2">D23</strain>
    </source>
</reference>
<keyword evidence="2" id="KW-1185">Reference proteome</keyword>
<name>A0ABS7XUR9_9FLAO</name>
<dbReference type="Proteomes" id="UP001198901">
    <property type="component" value="Unassembled WGS sequence"/>
</dbReference>
<evidence type="ECO:0008006" key="3">
    <source>
        <dbReference type="Google" id="ProtNLM"/>
    </source>
</evidence>
<evidence type="ECO:0000313" key="1">
    <source>
        <dbReference type="EMBL" id="MCA0133244.1"/>
    </source>
</evidence>
<organism evidence="1 2">
    <name type="scientific">Winogradskyella alexanderae</name>
    <dbReference type="NCBI Taxonomy" id="2877123"/>
    <lineage>
        <taxon>Bacteria</taxon>
        <taxon>Pseudomonadati</taxon>
        <taxon>Bacteroidota</taxon>
        <taxon>Flavobacteriia</taxon>
        <taxon>Flavobacteriales</taxon>
        <taxon>Flavobacteriaceae</taxon>
        <taxon>Winogradskyella</taxon>
    </lineage>
</organism>
<dbReference type="EMBL" id="JAIUJR010000008">
    <property type="protein sequence ID" value="MCA0133244.1"/>
    <property type="molecule type" value="Genomic_DNA"/>
</dbReference>
<accession>A0ABS7XUR9</accession>
<evidence type="ECO:0000313" key="2">
    <source>
        <dbReference type="Proteomes" id="UP001198901"/>
    </source>
</evidence>
<comment type="caution">
    <text evidence="1">The sequence shown here is derived from an EMBL/GenBank/DDBJ whole genome shotgun (WGS) entry which is preliminary data.</text>
</comment>
<dbReference type="RefSeq" id="WP_224529779.1">
    <property type="nucleotide sequence ID" value="NZ_JAIUJR010000008.1"/>
</dbReference>
<protein>
    <recommendedName>
        <fullName evidence="3">Calx-beta domain-containing protein</fullName>
    </recommendedName>
</protein>
<sequence>MKKIFKLLIIGLLVLSYGCEEEAELRTPNYITFGVNEITETVDVGEGSKTIEVNVFTGNKVGTDRTFSLTTANSTADPAAYSAPSSVTIEAGTNAATVQVTVNEAGLTFDFQEIRLEFSPTTDIDTIAETAVVSINAALLCPPATAGNVTIEIDTDNWPDETSWAVTDSSGAVVASGGPYNNPADDFTTIVVNVTLGAGSYTMTLNDSYGDGGSAFRVINGCNQVLASDGGFNFGGSVSGGFSI</sequence>